<dbReference type="SMART" id="SM00060">
    <property type="entry name" value="FN3"/>
    <property type="match status" value="2"/>
</dbReference>
<feature type="domain" description="Fibronectin type-III" evidence="11">
    <location>
        <begin position="116"/>
        <end position="221"/>
    </location>
</feature>
<keyword evidence="3" id="KW-0732">Signal</keyword>
<evidence type="ECO:0000256" key="6">
    <source>
        <dbReference type="ARBA" id="ARBA00023157"/>
    </source>
</evidence>
<keyword evidence="2 10" id="KW-0812">Transmembrane</keyword>
<evidence type="ECO:0000256" key="8">
    <source>
        <dbReference type="ARBA" id="ARBA00023180"/>
    </source>
</evidence>
<keyword evidence="13" id="KW-1185">Reference proteome</keyword>
<dbReference type="PANTHER" id="PTHR23037">
    <property type="entry name" value="CYTOKINE RECEPTOR"/>
    <property type="match status" value="1"/>
</dbReference>
<keyword evidence="4 10" id="KW-1133">Transmembrane helix</keyword>
<evidence type="ECO:0000256" key="5">
    <source>
        <dbReference type="ARBA" id="ARBA00023136"/>
    </source>
</evidence>
<dbReference type="InterPro" id="IPR036116">
    <property type="entry name" value="FN3_sf"/>
</dbReference>
<dbReference type="Gene3D" id="2.60.40.10">
    <property type="entry name" value="Immunoglobulins"/>
    <property type="match status" value="4"/>
</dbReference>
<dbReference type="PROSITE" id="PS50853">
    <property type="entry name" value="FN3"/>
    <property type="match status" value="2"/>
</dbReference>
<dbReference type="InterPro" id="IPR048668">
    <property type="entry name" value="IL3RB_N"/>
</dbReference>
<gene>
    <name evidence="12" type="ORF">APTSU1_001478300</name>
</gene>
<comment type="caution">
    <text evidence="12">The sequence shown here is derived from an EMBL/GenBank/DDBJ whole genome shotgun (WGS) entry which is preliminary data.</text>
</comment>
<comment type="subcellular location">
    <subcellularLocation>
        <location evidence="1">Membrane</location>
        <topology evidence="1">Single-pass type I membrane protein</topology>
    </subcellularLocation>
</comment>
<dbReference type="SUPFAM" id="SSF49265">
    <property type="entry name" value="Fibronectin type III"/>
    <property type="match status" value="4"/>
</dbReference>
<evidence type="ECO:0000256" key="1">
    <source>
        <dbReference type="ARBA" id="ARBA00004479"/>
    </source>
</evidence>
<sequence>MERQSLKETVPLKTLQCYNDYTNHIICSWADTEDARGLINMTLYHQLEKKQPVSCDLSEDLMWSECPPSHRCVPRRCVIPYTRFSITNEDYYSFQPDRDLGIQLTVPLTQHVQPPPPKDIRISPSGDHFLLEWNVSHGDAQVSWLSHKDIQFEVAYKRLEDSWEDASSLHTSNFRVTLEPKLFLPNSIYEARVRTRLAPGSSLSGRPSRWSPEVHWNSQPADKAQPQNLQCFFDGIQSLNCSWEVWTQVTGSVSFGLFYRPRLYLFEVLAGSDVPPTLLSAQLYLPREKKCSPVVKEPQSGLYTRYHCSLTVPDPSAHNQYSVSVRHLEQGKIIRSYKHSSEALTSFGPPGLTPGAPPPPETSFQMQPPTLNLTKNRESYSLHWETQKMSYSFIEHTFQVQYKKKSDSWENSKTENLDHAHSMDLPQLEPDTTYSARVRVKVRPIRDYYGRWSEWSNEYAWTTDWVMPTLWMALILVFLILTLLLALRFGCVYGCRLYRKWKEKIPNPSKSLLFQDGGKGLWTLGSKTAFAAKNPTPQVPERNLFTEQLGVSYRHLEDNEVSPLTIEDPNIAQDPPSGPDTTPDASTEPTEQPSDVQVDPPAPSGKPKKKTPSFDFNGPYLGPPQSHSLPDLPAQLVSPQVGGSLKPALPGSLEYMCLPPGGQVHLVPLSQVMGQGQAADVQCGSSLETTESPSVEPKENPVVGLGVEEQEPRDIPGTLPISSGGPEDSMMTSDYVTPADLVLTLPTEPLSTSLGPSLGFPSAQSPDLCLKLPRVPSGGPALGSPEFEDYVELPPSMSLADKSPPGQPAPPVTSSPAVSPGEPREEVGPASPHPEGLLVLQQVGDYCFLPGLGPGPLSPHSKPPSPGPCSEIEDLDQDLSVKKLPYQPMPQVPAIQFFKSLKHQDYLSLPPWDNSQPGKVC</sequence>
<feature type="region of interest" description="Disordered" evidence="9">
    <location>
        <begin position="345"/>
        <end position="369"/>
    </location>
</feature>
<evidence type="ECO:0000256" key="2">
    <source>
        <dbReference type="ARBA" id="ARBA00022692"/>
    </source>
</evidence>
<feature type="region of interest" description="Disordered" evidence="9">
    <location>
        <begin position="854"/>
        <end position="876"/>
    </location>
</feature>
<evidence type="ECO:0000313" key="12">
    <source>
        <dbReference type="EMBL" id="GAB1299547.1"/>
    </source>
</evidence>
<organism evidence="12 13">
    <name type="scientific">Apodemus speciosus</name>
    <name type="common">Large Japanese field mouse</name>
    <dbReference type="NCBI Taxonomy" id="105296"/>
    <lineage>
        <taxon>Eukaryota</taxon>
        <taxon>Metazoa</taxon>
        <taxon>Chordata</taxon>
        <taxon>Craniata</taxon>
        <taxon>Vertebrata</taxon>
        <taxon>Euteleostomi</taxon>
        <taxon>Mammalia</taxon>
        <taxon>Eutheria</taxon>
        <taxon>Euarchontoglires</taxon>
        <taxon>Glires</taxon>
        <taxon>Rodentia</taxon>
        <taxon>Myomorpha</taxon>
        <taxon>Muroidea</taxon>
        <taxon>Muridae</taxon>
        <taxon>Murinae</taxon>
        <taxon>Apodemus</taxon>
    </lineage>
</organism>
<dbReference type="CDD" id="cd00063">
    <property type="entry name" value="FN3"/>
    <property type="match status" value="2"/>
</dbReference>
<evidence type="ECO:0000259" key="11">
    <source>
        <dbReference type="PROSITE" id="PS50853"/>
    </source>
</evidence>
<reference evidence="12 13" key="1">
    <citation type="submission" date="2024-08" db="EMBL/GenBank/DDBJ databases">
        <title>The draft genome of Apodemus speciosus.</title>
        <authorList>
            <person name="Nabeshima K."/>
            <person name="Suzuki S."/>
            <person name="Onuma M."/>
        </authorList>
    </citation>
    <scope>NUCLEOTIDE SEQUENCE [LARGE SCALE GENOMIC DNA]</scope>
    <source>
        <strain evidence="12">IB14-021</strain>
    </source>
</reference>
<dbReference type="InterPro" id="IPR003961">
    <property type="entry name" value="FN3_dom"/>
</dbReference>
<dbReference type="InterPro" id="IPR013783">
    <property type="entry name" value="Ig-like_fold"/>
</dbReference>
<keyword evidence="5 10" id="KW-0472">Membrane</keyword>
<dbReference type="EMBL" id="BAAFST010000015">
    <property type="protein sequence ID" value="GAB1299547.1"/>
    <property type="molecule type" value="Genomic_DNA"/>
</dbReference>
<dbReference type="PROSITE" id="PS01355">
    <property type="entry name" value="HEMATOPO_REC_S_F1"/>
    <property type="match status" value="1"/>
</dbReference>
<protein>
    <submittedName>
        <fullName evidence="12">Cytokine receptor common subunit beta</fullName>
    </submittedName>
</protein>
<dbReference type="PANTHER" id="PTHR23037:SF22">
    <property type="entry name" value="CYTOKINE RECEPTOR COMMON SUBUNIT BETA"/>
    <property type="match status" value="1"/>
</dbReference>
<evidence type="ECO:0000256" key="3">
    <source>
        <dbReference type="ARBA" id="ARBA00022729"/>
    </source>
</evidence>
<feature type="transmembrane region" description="Helical" evidence="10">
    <location>
        <begin position="470"/>
        <end position="495"/>
    </location>
</feature>
<evidence type="ECO:0000256" key="7">
    <source>
        <dbReference type="ARBA" id="ARBA00023170"/>
    </source>
</evidence>
<feature type="region of interest" description="Disordered" evidence="9">
    <location>
        <begin position="795"/>
        <end position="835"/>
    </location>
</feature>
<evidence type="ECO:0000313" key="13">
    <source>
        <dbReference type="Proteomes" id="UP001623349"/>
    </source>
</evidence>
<keyword evidence="7 12" id="KW-0675">Receptor</keyword>
<evidence type="ECO:0000256" key="4">
    <source>
        <dbReference type="ARBA" id="ARBA00022989"/>
    </source>
</evidence>
<dbReference type="InterPro" id="IPR003531">
    <property type="entry name" value="Hempt_rcpt_S_F1_CS"/>
</dbReference>
<keyword evidence="8" id="KW-0325">Glycoprotein</keyword>
<dbReference type="Proteomes" id="UP001623349">
    <property type="component" value="Unassembled WGS sequence"/>
</dbReference>
<feature type="compositionally biased region" description="Polar residues" evidence="9">
    <location>
        <begin position="579"/>
        <end position="595"/>
    </location>
</feature>
<feature type="domain" description="Fibronectin type-III" evidence="11">
    <location>
        <begin position="365"/>
        <end position="465"/>
    </location>
</feature>
<accession>A0ABQ0FJW0</accession>
<name>A0ABQ0FJW0_APOSI</name>
<dbReference type="Pfam" id="PF21460">
    <property type="entry name" value="IL3Rb_N"/>
    <property type="match status" value="1"/>
</dbReference>
<keyword evidence="6" id="KW-1015">Disulfide bond</keyword>
<evidence type="ECO:0000256" key="10">
    <source>
        <dbReference type="SAM" id="Phobius"/>
    </source>
</evidence>
<evidence type="ECO:0000256" key="9">
    <source>
        <dbReference type="SAM" id="MobiDB-lite"/>
    </source>
</evidence>
<proteinExistence type="predicted"/>
<feature type="region of interest" description="Disordered" evidence="9">
    <location>
        <begin position="562"/>
        <end position="635"/>
    </location>
</feature>
<feature type="compositionally biased region" description="Pro residues" evidence="9">
    <location>
        <begin position="351"/>
        <end position="361"/>
    </location>
</feature>